<gene>
    <name evidence="1" type="ORF">HMPREF9237_00318</name>
</gene>
<accession>S2W585</accession>
<dbReference type="HOGENOM" id="CLU_2766624_0_0_11"/>
<dbReference type="Proteomes" id="UP000014393">
    <property type="component" value="Unassembled WGS sequence"/>
</dbReference>
<evidence type="ECO:0000313" key="2">
    <source>
        <dbReference type="Proteomes" id="UP000014393"/>
    </source>
</evidence>
<reference evidence="1 2" key="1">
    <citation type="submission" date="2013-05" db="EMBL/GenBank/DDBJ databases">
        <title>The Genome Sequence of Actinobaculum schaalii FB123-CNA2.</title>
        <authorList>
            <consortium name="The Broad Institute Genomics Platform"/>
            <person name="Earl A."/>
            <person name="Ward D."/>
            <person name="Feldgarden M."/>
            <person name="Gevers D."/>
            <person name="Saerens B."/>
            <person name="Vaneechoutte M."/>
            <person name="Walker B."/>
            <person name="Young S."/>
            <person name="Zeng Q."/>
            <person name="Gargeya S."/>
            <person name="Fitzgerald M."/>
            <person name="Haas B."/>
            <person name="Abouelleil A."/>
            <person name="Allen A.W."/>
            <person name="Alvarado L."/>
            <person name="Arachchi H.M."/>
            <person name="Berlin A.M."/>
            <person name="Chapman S.B."/>
            <person name="Gainer-Dewar J."/>
            <person name="Goldberg J."/>
            <person name="Griggs A."/>
            <person name="Gujja S."/>
            <person name="Hansen M."/>
            <person name="Howarth C."/>
            <person name="Imamovic A."/>
            <person name="Ireland A."/>
            <person name="Larimer J."/>
            <person name="McCowan C."/>
            <person name="Murphy C."/>
            <person name="Pearson M."/>
            <person name="Poon T.W."/>
            <person name="Priest M."/>
            <person name="Roberts A."/>
            <person name="Saif S."/>
            <person name="Shea T."/>
            <person name="Sisk P."/>
            <person name="Sykes S."/>
            <person name="Wortman J."/>
            <person name="Nusbaum C."/>
            <person name="Birren B."/>
        </authorList>
    </citation>
    <scope>NUCLEOTIDE SEQUENCE [LARGE SCALE GENOMIC DNA]</scope>
    <source>
        <strain evidence="1 2">FB123-CNA-2</strain>
    </source>
</reference>
<dbReference type="AlphaFoldDB" id="S2W585"/>
<keyword evidence="2" id="KW-1185">Reference proteome</keyword>
<comment type="caution">
    <text evidence="1">The sequence shown here is derived from an EMBL/GenBank/DDBJ whole genome shotgun (WGS) entry which is preliminary data.</text>
</comment>
<dbReference type="EMBL" id="AGWM01000004">
    <property type="protein sequence ID" value="EPD27762.1"/>
    <property type="molecule type" value="Genomic_DNA"/>
</dbReference>
<organism evidence="1 2">
    <name type="scientific">Actinotignum schaalii FB123-CNA-2</name>
    <dbReference type="NCBI Taxonomy" id="883067"/>
    <lineage>
        <taxon>Bacteria</taxon>
        <taxon>Bacillati</taxon>
        <taxon>Actinomycetota</taxon>
        <taxon>Actinomycetes</taxon>
        <taxon>Actinomycetales</taxon>
        <taxon>Actinomycetaceae</taxon>
        <taxon>Actinotignum</taxon>
    </lineage>
</organism>
<proteinExistence type="predicted"/>
<sequence>MWCPSCSAYVVHAKYTSEKHTCLPPGLTRCHQLLPSKVVLHDSGTNRVVLHDRKSGVGCSSSTTLFLGL</sequence>
<protein>
    <submittedName>
        <fullName evidence="1">Uncharacterized protein</fullName>
    </submittedName>
</protein>
<evidence type="ECO:0000313" key="1">
    <source>
        <dbReference type="EMBL" id="EPD27762.1"/>
    </source>
</evidence>
<name>S2W585_9ACTO</name>